<dbReference type="Proteomes" id="UP000184036">
    <property type="component" value="Unassembled WGS sequence"/>
</dbReference>
<dbReference type="Pfam" id="PF10592">
    <property type="entry name" value="AIPR"/>
    <property type="match status" value="1"/>
</dbReference>
<organism evidence="2 3">
    <name type="scientific">Flavobacterium segetis</name>
    <dbReference type="NCBI Taxonomy" id="271157"/>
    <lineage>
        <taxon>Bacteria</taxon>
        <taxon>Pseudomonadati</taxon>
        <taxon>Bacteroidota</taxon>
        <taxon>Flavobacteriia</taxon>
        <taxon>Flavobacteriales</taxon>
        <taxon>Flavobacteriaceae</taxon>
        <taxon>Flavobacterium</taxon>
    </lineage>
</organism>
<dbReference type="EMBL" id="FQWE01000015">
    <property type="protein sequence ID" value="SHG46065.1"/>
    <property type="molecule type" value="Genomic_DNA"/>
</dbReference>
<sequence>MTLRQQIVQDHIDNTATKLGVTADNAFLVFAHSIFTDSSIHSFDQNDNVDGGQDKQIDAITIEDNSDEATIYITQIKNEDTFSSNCIIQIRNGLQWLFEKRQIDINTLSNIKFKDRIKDYRTLQSSLGPSNINVKVAYITKGKNIDLSAEAKQEIKTITDTYDNGTFANFTFETIGADEIVDILNSQEKKNKKIDCEVKIIYDTNNPSLIKYHSKGLKGIICSTTASEIAQIVNKDVNGFVFDLNIRKYLGKLGGVNKDIINTCTDINLSPLFWFLNNGVTIICDKVDPVTDPDDPKVKIENMQIVNGCQTATSLANAFKDGHLQPDTRLLLRIYETNDLDLVDKIVLTTNNQNKITGRNLRANDITQLDLEKGFKMFDFYLERKPRQYENTLISKDNIIPNENVAVSYLALVLKKPSDSRSRKYKVWNEYYDKIFSGTDIIEPYLLSVLIHRKVSEYLLTNFSTNNDDTIRYLSKNASFHISRISSFLWRGGDNWTNTANLKQEITTYIGNQTILDTHISKAIVILSNIVKSNPKYVADLNNSLKSADIDNEISKELHTNHKPSNTAP</sequence>
<accession>A0A1M5K080</accession>
<dbReference type="STRING" id="271157.SAMN05444396_1152"/>
<proteinExistence type="predicted"/>
<feature type="domain" description="Abortive phage infection protein C-terminal" evidence="1">
    <location>
        <begin position="242"/>
        <end position="482"/>
    </location>
</feature>
<gene>
    <name evidence="2" type="ORF">SAMN05444396_1152</name>
</gene>
<dbReference type="RefSeq" id="WP_072993992.1">
    <property type="nucleotide sequence ID" value="NZ_FQWE01000015.1"/>
</dbReference>
<name>A0A1M5K080_9FLAO</name>
<keyword evidence="3" id="KW-1185">Reference proteome</keyword>
<dbReference type="AlphaFoldDB" id="A0A1M5K080"/>
<reference evidence="3" key="1">
    <citation type="submission" date="2016-11" db="EMBL/GenBank/DDBJ databases">
        <authorList>
            <person name="Varghese N."/>
            <person name="Submissions S."/>
        </authorList>
    </citation>
    <scope>NUCLEOTIDE SEQUENCE [LARGE SCALE GENOMIC DNA]</scope>
    <source>
        <strain evidence="3">DSM 19741</strain>
    </source>
</reference>
<evidence type="ECO:0000313" key="2">
    <source>
        <dbReference type="EMBL" id="SHG46065.1"/>
    </source>
</evidence>
<evidence type="ECO:0000259" key="1">
    <source>
        <dbReference type="Pfam" id="PF10592"/>
    </source>
</evidence>
<dbReference type="OrthoDB" id="9806213at2"/>
<protein>
    <submittedName>
        <fullName evidence="2">AIPR protein</fullName>
    </submittedName>
</protein>
<dbReference type="InterPro" id="IPR018891">
    <property type="entry name" value="AIPR_C"/>
</dbReference>
<evidence type="ECO:0000313" key="3">
    <source>
        <dbReference type="Proteomes" id="UP000184036"/>
    </source>
</evidence>